<protein>
    <recommendedName>
        <fullName evidence="4">F-box domain-containing protein</fullName>
    </recommendedName>
</protein>
<comment type="caution">
    <text evidence="2">The sequence shown here is derived from an EMBL/GenBank/DDBJ whole genome shotgun (WGS) entry which is preliminary data.</text>
</comment>
<evidence type="ECO:0000313" key="3">
    <source>
        <dbReference type="Proteomes" id="UP001337655"/>
    </source>
</evidence>
<evidence type="ECO:0008006" key="4">
    <source>
        <dbReference type="Google" id="ProtNLM"/>
    </source>
</evidence>
<feature type="coiled-coil region" evidence="1">
    <location>
        <begin position="175"/>
        <end position="202"/>
    </location>
</feature>
<dbReference type="EMBL" id="JAVRRT010000008">
    <property type="protein sequence ID" value="KAK5169881.1"/>
    <property type="molecule type" value="Genomic_DNA"/>
</dbReference>
<proteinExistence type="predicted"/>
<dbReference type="InterPro" id="IPR036047">
    <property type="entry name" value="F-box-like_dom_sf"/>
</dbReference>
<evidence type="ECO:0000256" key="1">
    <source>
        <dbReference type="SAM" id="Coils"/>
    </source>
</evidence>
<organism evidence="2 3">
    <name type="scientific">Saxophila tyrrhenica</name>
    <dbReference type="NCBI Taxonomy" id="1690608"/>
    <lineage>
        <taxon>Eukaryota</taxon>
        <taxon>Fungi</taxon>
        <taxon>Dikarya</taxon>
        <taxon>Ascomycota</taxon>
        <taxon>Pezizomycotina</taxon>
        <taxon>Dothideomycetes</taxon>
        <taxon>Dothideomycetidae</taxon>
        <taxon>Mycosphaerellales</taxon>
        <taxon>Extremaceae</taxon>
        <taxon>Saxophila</taxon>
    </lineage>
</organism>
<dbReference type="AlphaFoldDB" id="A0AAV9PBX5"/>
<keyword evidence="3" id="KW-1185">Reference proteome</keyword>
<dbReference type="GeneID" id="89927200"/>
<name>A0AAV9PBX5_9PEZI</name>
<dbReference type="RefSeq" id="XP_064659227.1">
    <property type="nucleotide sequence ID" value="XM_064803102.1"/>
</dbReference>
<dbReference type="SUPFAM" id="SSF81383">
    <property type="entry name" value="F-box domain"/>
    <property type="match status" value="1"/>
</dbReference>
<keyword evidence="1" id="KW-0175">Coiled coil</keyword>
<reference evidence="2 3" key="1">
    <citation type="submission" date="2023-08" db="EMBL/GenBank/DDBJ databases">
        <title>Black Yeasts Isolated from many extreme environments.</title>
        <authorList>
            <person name="Coleine C."/>
            <person name="Stajich J.E."/>
            <person name="Selbmann L."/>
        </authorList>
    </citation>
    <scope>NUCLEOTIDE SEQUENCE [LARGE SCALE GENOMIC DNA]</scope>
    <source>
        <strain evidence="2 3">CCFEE 5935</strain>
    </source>
</reference>
<accession>A0AAV9PBX5</accession>
<gene>
    <name evidence="2" type="ORF">LTR77_005859</name>
</gene>
<evidence type="ECO:0000313" key="2">
    <source>
        <dbReference type="EMBL" id="KAK5169881.1"/>
    </source>
</evidence>
<sequence>MATAASTAVFDTFELVQAIVEFLPTADIVACQPVCHTFNTVIKDTRSNIIKQKLFLAPISKTLLDAKTWTSVTGILPSLTSVDLERETPGDSIRLVLNPRIHALNVVIDKRGFVRFNFLVDGLFDILKPDHNLASAYLCQPPATVAIDMIRSVALHGRLALPMFEVPGVLPESHMMTAGKTINSLRETLENLRQKIPAAIRLHYVHLVMPRGY</sequence>
<dbReference type="Proteomes" id="UP001337655">
    <property type="component" value="Unassembled WGS sequence"/>
</dbReference>